<accession>A0ABV8K9F7</accession>
<evidence type="ECO:0000259" key="1">
    <source>
        <dbReference type="PROSITE" id="PS51175"/>
    </source>
</evidence>
<feature type="domain" description="CBM6" evidence="1">
    <location>
        <begin position="37"/>
        <end position="165"/>
    </location>
</feature>
<dbReference type="Pfam" id="PF07532">
    <property type="entry name" value="Big_4"/>
    <property type="match status" value="1"/>
</dbReference>
<dbReference type="Pfam" id="PF16990">
    <property type="entry name" value="CBM_35"/>
    <property type="match status" value="2"/>
</dbReference>
<dbReference type="SUPFAM" id="SSF51126">
    <property type="entry name" value="Pectin lyase-like"/>
    <property type="match status" value="1"/>
</dbReference>
<name>A0ABV8K9F7_9BACL</name>
<dbReference type="PROSITE" id="PS51175">
    <property type="entry name" value="CBM6"/>
    <property type="match status" value="2"/>
</dbReference>
<organism evidence="2 3">
    <name type="scientific">Paenibacillus xanthanilyticus</name>
    <dbReference type="NCBI Taxonomy" id="1783531"/>
    <lineage>
        <taxon>Bacteria</taxon>
        <taxon>Bacillati</taxon>
        <taxon>Bacillota</taxon>
        <taxon>Bacilli</taxon>
        <taxon>Bacillales</taxon>
        <taxon>Paenibacillaceae</taxon>
        <taxon>Paenibacillus</taxon>
    </lineage>
</organism>
<dbReference type="SUPFAM" id="SSF49344">
    <property type="entry name" value="CBD9-like"/>
    <property type="match status" value="1"/>
</dbReference>
<gene>
    <name evidence="2" type="ORF">ACFOZ8_23990</name>
</gene>
<dbReference type="Pfam" id="PF17957">
    <property type="entry name" value="Big_7"/>
    <property type="match status" value="1"/>
</dbReference>
<comment type="caution">
    <text evidence="2">The sequence shown here is derived from an EMBL/GenBank/DDBJ whole genome shotgun (WGS) entry which is preliminary data.</text>
</comment>
<dbReference type="Pfam" id="PF06452">
    <property type="entry name" value="CBM9_1"/>
    <property type="match status" value="1"/>
</dbReference>
<dbReference type="InterPro" id="IPR011050">
    <property type="entry name" value="Pectin_lyase_fold/virulence"/>
</dbReference>
<dbReference type="InterPro" id="IPR010502">
    <property type="entry name" value="Carb-bd_dom_fam9"/>
</dbReference>
<dbReference type="SMART" id="SM00710">
    <property type="entry name" value="PbH1"/>
    <property type="match status" value="5"/>
</dbReference>
<dbReference type="InterPro" id="IPR008979">
    <property type="entry name" value="Galactose-bd-like_sf"/>
</dbReference>
<reference evidence="3" key="1">
    <citation type="journal article" date="2019" name="Int. J. Syst. Evol. Microbiol.">
        <title>The Global Catalogue of Microorganisms (GCM) 10K type strain sequencing project: providing services to taxonomists for standard genome sequencing and annotation.</title>
        <authorList>
            <consortium name="The Broad Institute Genomics Platform"/>
            <consortium name="The Broad Institute Genome Sequencing Center for Infectious Disease"/>
            <person name="Wu L."/>
            <person name="Ma J."/>
        </authorList>
    </citation>
    <scope>NUCLEOTIDE SEQUENCE [LARGE SCALE GENOMIC DNA]</scope>
    <source>
        <strain evidence="3">IBRC-M 10987</strain>
    </source>
</reference>
<dbReference type="PROSITE" id="PS51257">
    <property type="entry name" value="PROKAR_LIPOPROTEIN"/>
    <property type="match status" value="1"/>
</dbReference>
<dbReference type="Gene3D" id="2.60.120.260">
    <property type="entry name" value="Galactose-binding domain-like"/>
    <property type="match status" value="2"/>
</dbReference>
<dbReference type="InterPro" id="IPR012334">
    <property type="entry name" value="Pectin_lyas_fold"/>
</dbReference>
<sequence length="1364" mass="145818">MNDLRKAGLWIVMVALVLTACFAPVLPAAKTYAAGETKYEAEDAAIMDAEVRTPGEGTVFSGTGYVDLGDQANGAGLTWSNIQAPYAGNYILKLHYSNDTTNAKPVGLIVNGQSYTAFAGEQTGTESTLTWNSLTAVVFLNQGANTIKVASKSADGPEVDVLEVTPYATIFEAENGGGAAHLEATIGANTGTAAGFSGTGYVSIAAPKAGYLLYNEVVVPETGTYTIRVRYSLQSGTRPYAVTVNDVRVQDAKALATGGWNMWRFEELTGIPLQAGTNTLKIERIGANSTPVIDRFEIVNEKAFEVGDQTFRTTTFETNDVDPVIAGTAANAALNTPLINGSAMKSTSASTAKIVEQDGNRWAEVTTPAFKPGAVGFPFHSSWTAPVPMKSYTLESSFMLKDDKANYIFKLVNAAGAESPIFVLGLDNKLYARSDNKAGGALAARADWALNTRYDVKLVFHLDTKSYDMYWNGARIVNSEPMQDDPYLGGLKGFFLDVKDGARMETKIWVDDIQLSGSNAAGTAPIVNPNPGALFVEQPYIGTPVVYYVSPTGLDTNNGLTPTTPFKTINKAVSATNPGDTVNIMPGIYSPANDANDFVLINRSGAKDVKTGVTHYITYKAFDPANKPKLLLPPNIRGVWDMVQVDANYIIIEGIEIEGNNLNLTLAEAEANYEHKVAGGTDWSRYALTNTNGISVKGHHIIVRNAHVHHMAGGGIGGSGDYLWFHNNISNSNSWYTMFATSGMGTIDNVPFDHNTTDYRIILSNNIIYDNETKVKWDRTKNYSDGNGIIFDVDDLYDETKGKKLAINNIVYNNGGGGIHAYRSNNVHVINNTIVHNSRSPHLKYPNMDAQASDNSVFLNNISIARDEEGEYANLNSGWNNLFANNIYGGSVRFLGQNERVIDPGFVSLSEGNFHLQPDSPAIDNGTRDHGILYGTPWFGTDMSLAGDAEGNARPYAGEGAHARVDIGAYETAFNSASPLIDDAVTFNPAPPDVILEATAAQGTPSIDGNIDPIWSSTEPFQALKISDTTKEAPAATMRVLWDEHQLYVLAEVKDANLSAIGGNLWEHDSMEFFVDENNAKALSYQADDSHYRVNYLNLRSAGKNATADGFTSSAKVVEGGYIIEAALPLRTITGAVGNVIGFDAGASDDSNFDGIRDNATMWSNQRFNSHASPKYFGNIAFVAAPTITAITPVAVSTTAGTAPTLPADVEAIFSNGVTSTKSVEWEPVDASRYASAGSFAVYGTVQGTAIKAVANVTVKAVEIPNVPPTVRITSPANGAAYKKPASILFKAAASDQDGTITKVEVYQGSTLLGTATSVSAGNYSFCWTQVAAGTYSITAKAYDNKGASSVSAPIKLTVTKDGK</sequence>
<dbReference type="InterPro" id="IPR013783">
    <property type="entry name" value="Ig-like_fold"/>
</dbReference>
<dbReference type="Gene3D" id="2.160.20.10">
    <property type="entry name" value="Single-stranded right-handed beta-helix, Pectin lyase-like"/>
    <property type="match status" value="1"/>
</dbReference>
<dbReference type="SUPFAM" id="SSF49785">
    <property type="entry name" value="Galactose-binding domain-like"/>
    <property type="match status" value="2"/>
</dbReference>
<dbReference type="NCBIfam" id="NF041518">
    <property type="entry name" value="choice_anch_Q"/>
    <property type="match status" value="1"/>
</dbReference>
<dbReference type="Proteomes" id="UP001595715">
    <property type="component" value="Unassembled WGS sequence"/>
</dbReference>
<dbReference type="Gene3D" id="2.60.40.1190">
    <property type="match status" value="1"/>
</dbReference>
<proteinExistence type="predicted"/>
<dbReference type="Gene3D" id="2.60.40.10">
    <property type="entry name" value="Immunoglobulins"/>
    <property type="match status" value="1"/>
</dbReference>
<dbReference type="InterPro" id="IPR006626">
    <property type="entry name" value="PbH1"/>
</dbReference>
<dbReference type="InterPro" id="IPR005084">
    <property type="entry name" value="CBM6"/>
</dbReference>
<dbReference type="InterPro" id="IPR011081">
    <property type="entry name" value="Big_4"/>
</dbReference>
<evidence type="ECO:0000313" key="3">
    <source>
        <dbReference type="Proteomes" id="UP001595715"/>
    </source>
</evidence>
<feature type="domain" description="CBM6" evidence="1">
    <location>
        <begin position="169"/>
        <end position="299"/>
    </location>
</feature>
<dbReference type="InterPro" id="IPR059226">
    <property type="entry name" value="Choice_anch_Q_dom"/>
</dbReference>
<protein>
    <submittedName>
        <fullName evidence="2">Sugar-binding protein</fullName>
    </submittedName>
</protein>
<evidence type="ECO:0000313" key="2">
    <source>
        <dbReference type="EMBL" id="MFC4102687.1"/>
    </source>
</evidence>
<dbReference type="EMBL" id="JBHSAM010000034">
    <property type="protein sequence ID" value="MFC4102687.1"/>
    <property type="molecule type" value="Genomic_DNA"/>
</dbReference>
<keyword evidence="3" id="KW-1185">Reference proteome</keyword>
<dbReference type="RefSeq" id="WP_377721305.1">
    <property type="nucleotide sequence ID" value="NZ_JBHSAM010000034.1"/>
</dbReference>